<keyword evidence="6" id="KW-1185">Reference proteome</keyword>
<feature type="domain" description="ABC transporter" evidence="4">
    <location>
        <begin position="2"/>
        <end position="223"/>
    </location>
</feature>
<keyword evidence="3 5" id="KW-0067">ATP-binding</keyword>
<gene>
    <name evidence="5" type="ORF">SAMN02745751_01580</name>
</gene>
<proteinExistence type="predicted"/>
<dbReference type="PANTHER" id="PTHR42788">
    <property type="entry name" value="TAURINE IMPORT ATP-BINDING PROTEIN-RELATED"/>
    <property type="match status" value="1"/>
</dbReference>
<accession>A0A1M6FXP8</accession>
<dbReference type="PROSITE" id="PS00211">
    <property type="entry name" value="ABC_TRANSPORTER_1"/>
    <property type="match status" value="1"/>
</dbReference>
<dbReference type="Gene3D" id="3.40.50.300">
    <property type="entry name" value="P-loop containing nucleotide triphosphate hydrolases"/>
    <property type="match status" value="1"/>
</dbReference>
<dbReference type="Pfam" id="PF00005">
    <property type="entry name" value="ABC_tran"/>
    <property type="match status" value="1"/>
</dbReference>
<dbReference type="RefSeq" id="WP_073049038.1">
    <property type="nucleotide sequence ID" value="NZ_FQZL01000009.1"/>
</dbReference>
<dbReference type="InterPro" id="IPR003439">
    <property type="entry name" value="ABC_transporter-like_ATP-bd"/>
</dbReference>
<dbReference type="InterPro" id="IPR017871">
    <property type="entry name" value="ABC_transporter-like_CS"/>
</dbReference>
<evidence type="ECO:0000256" key="2">
    <source>
        <dbReference type="ARBA" id="ARBA00022741"/>
    </source>
</evidence>
<name>A0A1M6FXP8_9FIRM</name>
<dbReference type="STRING" id="1121476.SAMN02745751_01580"/>
<evidence type="ECO:0000256" key="3">
    <source>
        <dbReference type="ARBA" id="ARBA00022840"/>
    </source>
</evidence>
<dbReference type="InterPro" id="IPR003593">
    <property type="entry name" value="AAA+_ATPase"/>
</dbReference>
<dbReference type="GO" id="GO:0016887">
    <property type="term" value="F:ATP hydrolysis activity"/>
    <property type="evidence" value="ECO:0007669"/>
    <property type="project" value="InterPro"/>
</dbReference>
<evidence type="ECO:0000259" key="4">
    <source>
        <dbReference type="PROSITE" id="PS50893"/>
    </source>
</evidence>
<dbReference type="InterPro" id="IPR050166">
    <property type="entry name" value="ABC_transporter_ATP-bind"/>
</dbReference>
<keyword evidence="2" id="KW-0547">Nucleotide-binding</keyword>
<evidence type="ECO:0000313" key="5">
    <source>
        <dbReference type="EMBL" id="SHJ02508.1"/>
    </source>
</evidence>
<keyword evidence="1" id="KW-0813">Transport</keyword>
<dbReference type="Proteomes" id="UP000184052">
    <property type="component" value="Unassembled WGS sequence"/>
</dbReference>
<dbReference type="PROSITE" id="PS50893">
    <property type="entry name" value="ABC_TRANSPORTER_2"/>
    <property type="match status" value="1"/>
</dbReference>
<protein>
    <submittedName>
        <fullName evidence="5">NitT/TauT family transport system ATP-binding protein</fullName>
    </submittedName>
</protein>
<dbReference type="GO" id="GO:0005524">
    <property type="term" value="F:ATP binding"/>
    <property type="evidence" value="ECO:0007669"/>
    <property type="project" value="UniProtKB-KW"/>
</dbReference>
<organism evidence="5 6">
    <name type="scientific">Dethiosulfatibacter aminovorans DSM 17477</name>
    <dbReference type="NCBI Taxonomy" id="1121476"/>
    <lineage>
        <taxon>Bacteria</taxon>
        <taxon>Bacillati</taxon>
        <taxon>Bacillota</taxon>
        <taxon>Tissierellia</taxon>
        <taxon>Dethiosulfatibacter</taxon>
    </lineage>
</organism>
<dbReference type="InterPro" id="IPR027417">
    <property type="entry name" value="P-loop_NTPase"/>
</dbReference>
<dbReference type="OrthoDB" id="9801958at2"/>
<reference evidence="5 6" key="1">
    <citation type="submission" date="2016-11" db="EMBL/GenBank/DDBJ databases">
        <authorList>
            <person name="Jaros S."/>
            <person name="Januszkiewicz K."/>
            <person name="Wedrychowicz H."/>
        </authorList>
    </citation>
    <scope>NUCLEOTIDE SEQUENCE [LARGE SCALE GENOMIC DNA]</scope>
    <source>
        <strain evidence="5 6">DSM 17477</strain>
    </source>
</reference>
<dbReference type="SUPFAM" id="SSF52540">
    <property type="entry name" value="P-loop containing nucleoside triphosphate hydrolases"/>
    <property type="match status" value="1"/>
</dbReference>
<sequence length="237" mass="26987">MISISNLTKKFHNKTVFDNFSIDIEENKISCILGASGIGKSTLIKLLSGLDRHDSGEIEGMGNKEFSYIFQEPRLLPWLNVYDNVDFILKAVYSDKDERKRIILENLKLVDLESSANLFPDELSGGMMQRLSIARAFSYPAKILFMDEPFSGLDIKLKMSVMDSFRKIWAQSSKTVVFITHDIDEAVFLADKIYVLADSPARIVYEKDIKINIMKRSFNDDTTAPLKKELLKVISDN</sequence>
<dbReference type="PANTHER" id="PTHR42788:SF13">
    <property type="entry name" value="ALIPHATIC SULFONATES IMPORT ATP-BINDING PROTEIN SSUB"/>
    <property type="match status" value="1"/>
</dbReference>
<evidence type="ECO:0000313" key="6">
    <source>
        <dbReference type="Proteomes" id="UP000184052"/>
    </source>
</evidence>
<dbReference type="SMART" id="SM00382">
    <property type="entry name" value="AAA"/>
    <property type="match status" value="1"/>
</dbReference>
<evidence type="ECO:0000256" key="1">
    <source>
        <dbReference type="ARBA" id="ARBA00022448"/>
    </source>
</evidence>
<dbReference type="AlphaFoldDB" id="A0A1M6FXP8"/>
<dbReference type="EMBL" id="FQZL01000009">
    <property type="protein sequence ID" value="SHJ02508.1"/>
    <property type="molecule type" value="Genomic_DNA"/>
</dbReference>